<dbReference type="Proteomes" id="UP000050525">
    <property type="component" value="Unassembled WGS sequence"/>
</dbReference>
<gene>
    <name evidence="1" type="ORF">Y1Q_0016741</name>
</gene>
<keyword evidence="2" id="KW-1185">Reference proteome</keyword>
<dbReference type="EMBL" id="AKHW03000764">
    <property type="protein sequence ID" value="KYO44428.1"/>
    <property type="molecule type" value="Genomic_DNA"/>
</dbReference>
<organism evidence="1 2">
    <name type="scientific">Alligator mississippiensis</name>
    <name type="common">American alligator</name>
    <dbReference type="NCBI Taxonomy" id="8496"/>
    <lineage>
        <taxon>Eukaryota</taxon>
        <taxon>Metazoa</taxon>
        <taxon>Chordata</taxon>
        <taxon>Craniata</taxon>
        <taxon>Vertebrata</taxon>
        <taxon>Euteleostomi</taxon>
        <taxon>Archelosauria</taxon>
        <taxon>Archosauria</taxon>
        <taxon>Crocodylia</taxon>
        <taxon>Alligatoridae</taxon>
        <taxon>Alligatorinae</taxon>
        <taxon>Alligator</taxon>
    </lineage>
</organism>
<proteinExistence type="predicted"/>
<sequence length="66" mass="7665">MRAQVMPKEVQVDAMFPVTTLRGFQHFRAPRNQPEVNMKLEYTSALPFDLKSNYSVALEEKHLEAK</sequence>
<dbReference type="AlphaFoldDB" id="A0A151P5U3"/>
<name>A0A151P5U3_ALLMI</name>
<accession>A0A151P5U3</accession>
<reference evidence="1 2" key="1">
    <citation type="journal article" date="2012" name="Genome Biol.">
        <title>Sequencing three crocodilian genomes to illuminate the evolution of archosaurs and amniotes.</title>
        <authorList>
            <person name="St John J.A."/>
            <person name="Braun E.L."/>
            <person name="Isberg S.R."/>
            <person name="Miles L.G."/>
            <person name="Chong A.Y."/>
            <person name="Gongora J."/>
            <person name="Dalzell P."/>
            <person name="Moran C."/>
            <person name="Bed'hom B."/>
            <person name="Abzhanov A."/>
            <person name="Burgess S.C."/>
            <person name="Cooksey A.M."/>
            <person name="Castoe T.A."/>
            <person name="Crawford N.G."/>
            <person name="Densmore L.D."/>
            <person name="Drew J.C."/>
            <person name="Edwards S.V."/>
            <person name="Faircloth B.C."/>
            <person name="Fujita M.K."/>
            <person name="Greenwold M.J."/>
            <person name="Hoffmann F.G."/>
            <person name="Howard J.M."/>
            <person name="Iguchi T."/>
            <person name="Janes D.E."/>
            <person name="Khan S.Y."/>
            <person name="Kohno S."/>
            <person name="de Koning A.J."/>
            <person name="Lance S.L."/>
            <person name="McCarthy F.M."/>
            <person name="McCormack J.E."/>
            <person name="Merchant M.E."/>
            <person name="Peterson D.G."/>
            <person name="Pollock D.D."/>
            <person name="Pourmand N."/>
            <person name="Raney B.J."/>
            <person name="Roessler K.A."/>
            <person name="Sanford J.R."/>
            <person name="Sawyer R.H."/>
            <person name="Schmidt C.J."/>
            <person name="Triplett E.W."/>
            <person name="Tuberville T.D."/>
            <person name="Venegas-Anaya M."/>
            <person name="Howard J.T."/>
            <person name="Jarvis E.D."/>
            <person name="Guillette L.J.Jr."/>
            <person name="Glenn T.C."/>
            <person name="Green R.E."/>
            <person name="Ray D.A."/>
        </authorList>
    </citation>
    <scope>NUCLEOTIDE SEQUENCE [LARGE SCALE GENOMIC DNA]</scope>
    <source>
        <strain evidence="1">KSC_2009_1</strain>
    </source>
</reference>
<evidence type="ECO:0000313" key="1">
    <source>
        <dbReference type="EMBL" id="KYO44428.1"/>
    </source>
</evidence>
<comment type="caution">
    <text evidence="1">The sequence shown here is derived from an EMBL/GenBank/DDBJ whole genome shotgun (WGS) entry which is preliminary data.</text>
</comment>
<evidence type="ECO:0000313" key="2">
    <source>
        <dbReference type="Proteomes" id="UP000050525"/>
    </source>
</evidence>
<protein>
    <submittedName>
        <fullName evidence="1">Uncharacterized protein</fullName>
    </submittedName>
</protein>